<dbReference type="InterPro" id="IPR007110">
    <property type="entry name" value="Ig-like_dom"/>
</dbReference>
<evidence type="ECO:0000313" key="6">
    <source>
        <dbReference type="Ensembl" id="ENSPNAP00000013331.2"/>
    </source>
</evidence>
<evidence type="ECO:0000256" key="2">
    <source>
        <dbReference type="ARBA" id="ARBA00022729"/>
    </source>
</evidence>
<reference evidence="6" key="3">
    <citation type="submission" date="2025-09" db="UniProtKB">
        <authorList>
            <consortium name="Ensembl"/>
        </authorList>
    </citation>
    <scope>IDENTIFICATION</scope>
</reference>
<dbReference type="GeneTree" id="ENSGT01030000234994"/>
<proteinExistence type="predicted"/>
<organism evidence="6 7">
    <name type="scientific">Pygocentrus nattereri</name>
    <name type="common">Red-bellied piranha</name>
    <dbReference type="NCBI Taxonomy" id="42514"/>
    <lineage>
        <taxon>Eukaryota</taxon>
        <taxon>Metazoa</taxon>
        <taxon>Chordata</taxon>
        <taxon>Craniata</taxon>
        <taxon>Vertebrata</taxon>
        <taxon>Euteleostomi</taxon>
        <taxon>Actinopterygii</taxon>
        <taxon>Neopterygii</taxon>
        <taxon>Teleostei</taxon>
        <taxon>Ostariophysi</taxon>
        <taxon>Characiformes</taxon>
        <taxon>Characoidei</taxon>
        <taxon>Pygocentrus</taxon>
    </lineage>
</organism>
<protein>
    <recommendedName>
        <fullName evidence="5">Ig-like domain-containing protein</fullName>
    </recommendedName>
</protein>
<dbReference type="InterPro" id="IPR015631">
    <property type="entry name" value="CD2/SLAM_rcpt"/>
</dbReference>
<reference evidence="6 7" key="1">
    <citation type="submission" date="2020-10" db="EMBL/GenBank/DDBJ databases">
        <title>Pygocentrus nattereri (red-bellied piranha) genome, fPygNat1, primary haplotype.</title>
        <authorList>
            <person name="Myers G."/>
            <person name="Meyer A."/>
            <person name="Karagic N."/>
            <person name="Pippel M."/>
            <person name="Winkler S."/>
            <person name="Tracey A."/>
            <person name="Wood J."/>
            <person name="Formenti G."/>
            <person name="Howe K."/>
            <person name="Fedrigo O."/>
            <person name="Jarvis E.D."/>
        </authorList>
    </citation>
    <scope>NUCLEOTIDE SEQUENCE [LARGE SCALE GENOMIC DNA]</scope>
</reference>
<keyword evidence="4" id="KW-0325">Glycoprotein</keyword>
<dbReference type="Gene3D" id="2.60.40.10">
    <property type="entry name" value="Immunoglobulins"/>
    <property type="match status" value="2"/>
</dbReference>
<dbReference type="PANTHER" id="PTHR12080:SF59">
    <property type="entry name" value="HEPATIC AND GLIAL CELL ADHESION MOLECULE"/>
    <property type="match status" value="1"/>
</dbReference>
<evidence type="ECO:0000256" key="1">
    <source>
        <dbReference type="ARBA" id="ARBA00004370"/>
    </source>
</evidence>
<dbReference type="PANTHER" id="PTHR12080">
    <property type="entry name" value="SIGNALING LYMPHOCYTIC ACTIVATION MOLECULE"/>
    <property type="match status" value="1"/>
</dbReference>
<dbReference type="AlphaFoldDB" id="A0A3B4CRE5"/>
<sequence>FTCLKISSLDLLPQCVVERQVTGFIGHSVILKSGVDPSWKLDRVQWSIYTNTTYIAIFENGKVEIRSSRYMGRLSLHKSSGDLEIKELKADDGMRYTVSLLSTTFKQQDNHISFTVLEHLRTPNLTVLSSSLIKEDCKITLKCSSLEDNVTLSWTPEDGFNEPLWIRNNSRKSVLWTSFTPNRNVTFTCTATDGHCGASAHLTVQCPGMCVILFIRSVLINKDFSQH</sequence>
<dbReference type="Ensembl" id="ENSPNAT00000020887.2">
    <property type="protein sequence ID" value="ENSPNAP00000013331.2"/>
    <property type="gene ID" value="ENSPNAG00000019166.2"/>
</dbReference>
<dbReference type="STRING" id="42514.ENSPNAP00000013331"/>
<dbReference type="GO" id="GO:0005911">
    <property type="term" value="C:cell-cell junction"/>
    <property type="evidence" value="ECO:0007669"/>
    <property type="project" value="TreeGrafter"/>
</dbReference>
<dbReference type="PROSITE" id="PS50835">
    <property type="entry name" value="IG_LIKE"/>
    <property type="match status" value="1"/>
</dbReference>
<evidence type="ECO:0000256" key="3">
    <source>
        <dbReference type="ARBA" id="ARBA00023136"/>
    </source>
</evidence>
<dbReference type="GO" id="GO:0016020">
    <property type="term" value="C:membrane"/>
    <property type="evidence" value="ECO:0007669"/>
    <property type="project" value="UniProtKB-SubCell"/>
</dbReference>
<evidence type="ECO:0000256" key="4">
    <source>
        <dbReference type="ARBA" id="ARBA00023180"/>
    </source>
</evidence>
<evidence type="ECO:0000313" key="7">
    <source>
        <dbReference type="Proteomes" id="UP001501920"/>
    </source>
</evidence>
<comment type="subcellular location">
    <subcellularLocation>
        <location evidence="1">Membrane</location>
    </subcellularLocation>
</comment>
<dbReference type="OMA" id="TIRWTIY"/>
<accession>A0A3B4CRE5</accession>
<gene>
    <name evidence="6" type="primary">PLEKHA3</name>
</gene>
<dbReference type="InterPro" id="IPR036179">
    <property type="entry name" value="Ig-like_dom_sf"/>
</dbReference>
<dbReference type="InterPro" id="IPR013783">
    <property type="entry name" value="Ig-like_fold"/>
</dbReference>
<feature type="domain" description="Ig-like" evidence="5">
    <location>
        <begin position="123"/>
        <end position="205"/>
    </location>
</feature>
<reference evidence="6" key="2">
    <citation type="submission" date="2025-08" db="UniProtKB">
        <authorList>
            <consortium name="Ensembl"/>
        </authorList>
    </citation>
    <scope>IDENTIFICATION</scope>
</reference>
<evidence type="ECO:0000259" key="5">
    <source>
        <dbReference type="PROSITE" id="PS50835"/>
    </source>
</evidence>
<keyword evidence="7" id="KW-1185">Reference proteome</keyword>
<dbReference type="SUPFAM" id="SSF48726">
    <property type="entry name" value="Immunoglobulin"/>
    <property type="match status" value="2"/>
</dbReference>
<keyword evidence="3" id="KW-0472">Membrane</keyword>
<name>A0A3B4CRE5_PYGNA</name>
<keyword evidence="2" id="KW-0732">Signal</keyword>
<dbReference type="Proteomes" id="UP001501920">
    <property type="component" value="Chromosome 2"/>
</dbReference>